<proteinExistence type="predicted"/>
<keyword evidence="3" id="KW-1185">Reference proteome</keyword>
<evidence type="ECO:0000313" key="3">
    <source>
        <dbReference type="Proteomes" id="UP001632037"/>
    </source>
</evidence>
<feature type="compositionally biased region" description="Polar residues" evidence="1">
    <location>
        <begin position="40"/>
        <end position="51"/>
    </location>
</feature>
<evidence type="ECO:0000313" key="2">
    <source>
        <dbReference type="EMBL" id="KAL3670079.1"/>
    </source>
</evidence>
<feature type="region of interest" description="Disordered" evidence="1">
    <location>
        <begin position="38"/>
        <end position="134"/>
    </location>
</feature>
<feature type="compositionally biased region" description="Basic and acidic residues" evidence="1">
    <location>
        <begin position="52"/>
        <end position="80"/>
    </location>
</feature>
<name>A0ABD3FV16_9STRA</name>
<sequence length="134" mass="14196">MTTGDAKRLVARLQWLKKFTSPTTAPPPGQAVAARMPSIQPDSNITVTLRTTTDDGAPREMKEDPHDIAEADDLDGKSLDEDLDGDPIDGEAIEKATDEDDDGVLNGEALHVDGGTVEDELDGEPLGSGWCPNG</sequence>
<dbReference type="AlphaFoldDB" id="A0ABD3FV16"/>
<comment type="caution">
    <text evidence="2">The sequence shown here is derived from an EMBL/GenBank/DDBJ whole genome shotgun (WGS) entry which is preliminary data.</text>
</comment>
<evidence type="ECO:0000256" key="1">
    <source>
        <dbReference type="SAM" id="MobiDB-lite"/>
    </source>
</evidence>
<feature type="compositionally biased region" description="Acidic residues" evidence="1">
    <location>
        <begin position="81"/>
        <end position="103"/>
    </location>
</feature>
<reference evidence="2 3" key="1">
    <citation type="submission" date="2024-09" db="EMBL/GenBank/DDBJ databases">
        <title>Genome sequencing and assembly of Phytophthora oleae, isolate VK10A, causative agent of rot of olive drupes.</title>
        <authorList>
            <person name="Conti Taguali S."/>
            <person name="Riolo M."/>
            <person name="La Spada F."/>
            <person name="Cacciola S.O."/>
            <person name="Dionisio G."/>
        </authorList>
    </citation>
    <scope>NUCLEOTIDE SEQUENCE [LARGE SCALE GENOMIC DNA]</scope>
    <source>
        <strain evidence="2 3">VK10A</strain>
    </source>
</reference>
<dbReference type="EMBL" id="JBIMZQ010000007">
    <property type="protein sequence ID" value="KAL3670079.1"/>
    <property type="molecule type" value="Genomic_DNA"/>
</dbReference>
<organism evidence="2 3">
    <name type="scientific">Phytophthora oleae</name>
    <dbReference type="NCBI Taxonomy" id="2107226"/>
    <lineage>
        <taxon>Eukaryota</taxon>
        <taxon>Sar</taxon>
        <taxon>Stramenopiles</taxon>
        <taxon>Oomycota</taxon>
        <taxon>Peronosporomycetes</taxon>
        <taxon>Peronosporales</taxon>
        <taxon>Peronosporaceae</taxon>
        <taxon>Phytophthora</taxon>
    </lineage>
</organism>
<gene>
    <name evidence="2" type="ORF">V7S43_004395</name>
</gene>
<accession>A0ABD3FV16</accession>
<protein>
    <submittedName>
        <fullName evidence="2">Uncharacterized protein</fullName>
    </submittedName>
</protein>
<dbReference type="Proteomes" id="UP001632037">
    <property type="component" value="Unassembled WGS sequence"/>
</dbReference>